<keyword evidence="1" id="KW-0812">Transmembrane</keyword>
<dbReference type="RefSeq" id="WP_007847034.1">
    <property type="nucleotide sequence ID" value="NZ_AKJY01000114.1"/>
</dbReference>
<keyword evidence="1" id="KW-0472">Membrane</keyword>
<dbReference type="EMBL" id="AKJY01000114">
    <property type="protein sequence ID" value="EJL67804.1"/>
    <property type="molecule type" value="Genomic_DNA"/>
</dbReference>
<sequence length="113" mass="12849">MISIIILVGAYRYYAGLAEKFGKTKWHFGLLAIAIYLGAQFAFGLCFGLFKEIMNPGSLDTTSNSTFTFVNLVGWLISIAVVWGIYKFLERRFEKENLQKPSLEIEEIGVREK</sequence>
<evidence type="ECO:0000313" key="2">
    <source>
        <dbReference type="EMBL" id="EJL67804.1"/>
    </source>
</evidence>
<organism evidence="2 3">
    <name type="scientific">Chryseobacterium populi</name>
    <dbReference type="NCBI Taxonomy" id="1144316"/>
    <lineage>
        <taxon>Bacteria</taxon>
        <taxon>Pseudomonadati</taxon>
        <taxon>Bacteroidota</taxon>
        <taxon>Flavobacteriia</taxon>
        <taxon>Flavobacteriales</taxon>
        <taxon>Weeksellaceae</taxon>
        <taxon>Chryseobacterium group</taxon>
        <taxon>Chryseobacterium</taxon>
    </lineage>
</organism>
<evidence type="ECO:0000256" key="1">
    <source>
        <dbReference type="SAM" id="Phobius"/>
    </source>
</evidence>
<gene>
    <name evidence="2" type="ORF">PMI13_04021</name>
</gene>
<feature type="transmembrane region" description="Helical" evidence="1">
    <location>
        <begin position="28"/>
        <end position="50"/>
    </location>
</feature>
<dbReference type="OrthoDB" id="1449578at2"/>
<dbReference type="Proteomes" id="UP000007509">
    <property type="component" value="Unassembled WGS sequence"/>
</dbReference>
<keyword evidence="1" id="KW-1133">Transmembrane helix</keyword>
<name>J3CAS9_9FLAO</name>
<evidence type="ECO:0000313" key="3">
    <source>
        <dbReference type="Proteomes" id="UP000007509"/>
    </source>
</evidence>
<feature type="transmembrane region" description="Helical" evidence="1">
    <location>
        <begin position="70"/>
        <end position="89"/>
    </location>
</feature>
<accession>J3CAS9</accession>
<proteinExistence type="predicted"/>
<keyword evidence="3" id="KW-1185">Reference proteome</keyword>
<protein>
    <submittedName>
        <fullName evidence="2">Uncharacterized protein</fullName>
    </submittedName>
</protein>
<dbReference type="AlphaFoldDB" id="J3CAS9"/>
<dbReference type="PATRIC" id="fig|1144316.3.peg.4021"/>
<reference evidence="2 3" key="1">
    <citation type="journal article" date="2012" name="J. Bacteriol.">
        <title>Twenty-one genome sequences from Pseudomonas species and 19 genome sequences from diverse bacteria isolated from the rhizosphere and endosphere of Populus deltoides.</title>
        <authorList>
            <person name="Brown S.D."/>
            <person name="Utturkar S.M."/>
            <person name="Klingeman D.M."/>
            <person name="Johnson C.M."/>
            <person name="Martin S.L."/>
            <person name="Land M.L."/>
            <person name="Lu T.Y."/>
            <person name="Schadt C.W."/>
            <person name="Doktycz M.J."/>
            <person name="Pelletier D.A."/>
        </authorList>
    </citation>
    <scope>NUCLEOTIDE SEQUENCE [LARGE SCALE GENOMIC DNA]</scope>
    <source>
        <strain evidence="2 3">CF314</strain>
    </source>
</reference>
<comment type="caution">
    <text evidence="2">The sequence shown here is derived from an EMBL/GenBank/DDBJ whole genome shotgun (WGS) entry which is preliminary data.</text>
</comment>